<evidence type="ECO:0000256" key="2">
    <source>
        <dbReference type="SAM" id="MobiDB-lite"/>
    </source>
</evidence>
<feature type="region of interest" description="Disordered" evidence="2">
    <location>
        <begin position="326"/>
        <end position="349"/>
    </location>
</feature>
<dbReference type="Gene3D" id="6.10.140.910">
    <property type="match status" value="1"/>
</dbReference>
<dbReference type="AlphaFoldDB" id="A0A6A5YTD0"/>
<evidence type="ECO:0000259" key="3">
    <source>
        <dbReference type="Pfam" id="PF06428"/>
    </source>
</evidence>
<dbReference type="Pfam" id="PF06428">
    <property type="entry name" value="Sec2p"/>
    <property type="match status" value="1"/>
</dbReference>
<feature type="compositionally biased region" description="Basic and acidic residues" evidence="2">
    <location>
        <begin position="610"/>
        <end position="620"/>
    </location>
</feature>
<feature type="compositionally biased region" description="Basic and acidic residues" evidence="2">
    <location>
        <begin position="548"/>
        <end position="568"/>
    </location>
</feature>
<dbReference type="PANTHER" id="PTHR14430:SF0">
    <property type="entry name" value="SEC2P DOMAIN-CONTAINING PROTEIN"/>
    <property type="match status" value="1"/>
</dbReference>
<sequence length="650" mass="72398">MHKSVTKSISTPHLAKMTSTPNFRVESEGMNTIPDPRSPTPQPTITRNNSNDSSHHPDLSQEVATLSTKLINAINHQTTLDDSLQHTRHELDSAKDRLAQLEMQVQEYERKVSQGLLVEAEVYNKMEKQLSSELQEEKNRRIEAEKAKRRVDGEIETLTAALFEEANNMVSKARVEAEASEKRNDQLKQQLKDAEVLQSSLQEQLQDLKLVMEKMSERDDNESNTLTTTTAPSTPGLAPADKLSKLFEAANLTPNTPGSDEIAPEHPLHFSHLIHPVLRTDLSSFREFQDMLKVPGRASAPSSRVSSGNYGSLNVLGLGSLTNGSTSSLPGTAKSSATNSPRDSIAGAGIPNLKDEKFYKRALSEDIEPTLRLDVAPGLSWMARRTVINSITAGSFGVEPHPPIPKFRGPVFPCSLCGENRKGDQYARKYRFKTSDTEESQRYPLCDWCLGRVRATCDYIGFLRMVAAGHWRAETEEEKKNAWEESVRLRERMFWTRLGGGVVPAFLSTRDSPRSPTFANGTTKDVRKSEESQLSDGKPLDSAVDMTEPSKARKSEEDPFKVKDGDKPKRISIGKTVISTETVPVEILSPEEEKKIELEAEAQLQNEVQKSIDEKQDKQLQHQRSVSTPDGMGPRKKEERLSLTIPGAFD</sequence>
<dbReference type="InterPro" id="IPR009449">
    <property type="entry name" value="Sec2_N"/>
</dbReference>
<keyword evidence="1" id="KW-0175">Coiled coil</keyword>
<evidence type="ECO:0000313" key="5">
    <source>
        <dbReference type="Proteomes" id="UP000799770"/>
    </source>
</evidence>
<feature type="compositionally biased region" description="Polar residues" evidence="2">
    <location>
        <begin position="1"/>
        <end position="22"/>
    </location>
</feature>
<dbReference type="SUPFAM" id="SSF144284">
    <property type="entry name" value="Sec2 N-terminal region"/>
    <property type="match status" value="1"/>
</dbReference>
<feature type="domain" description="GDP/GTP exchange factor Sec2 N-terminal" evidence="3">
    <location>
        <begin position="77"/>
        <end position="216"/>
    </location>
</feature>
<dbReference type="GO" id="GO:0005085">
    <property type="term" value="F:guanyl-nucleotide exchange factor activity"/>
    <property type="evidence" value="ECO:0007669"/>
    <property type="project" value="InterPro"/>
</dbReference>
<dbReference type="EMBL" id="ML977341">
    <property type="protein sequence ID" value="KAF2109757.1"/>
    <property type="molecule type" value="Genomic_DNA"/>
</dbReference>
<dbReference type="InterPro" id="IPR040351">
    <property type="entry name" value="RAB3IL/RAB3IP/Sec2"/>
</dbReference>
<dbReference type="OrthoDB" id="1748564at2759"/>
<dbReference type="GO" id="GO:0070319">
    <property type="term" value="C:Golgi to plasma membrane transport vesicle"/>
    <property type="evidence" value="ECO:0007669"/>
    <property type="project" value="TreeGrafter"/>
</dbReference>
<feature type="region of interest" description="Disordered" evidence="2">
    <location>
        <begin position="607"/>
        <end position="650"/>
    </location>
</feature>
<protein>
    <recommendedName>
        <fullName evidence="3">GDP/GTP exchange factor Sec2 N-terminal domain-containing protein</fullName>
    </recommendedName>
</protein>
<dbReference type="GO" id="GO:0006887">
    <property type="term" value="P:exocytosis"/>
    <property type="evidence" value="ECO:0007669"/>
    <property type="project" value="TreeGrafter"/>
</dbReference>
<accession>A0A6A5YTD0</accession>
<dbReference type="PANTHER" id="PTHR14430">
    <property type="entry name" value="RABIN3-RELATED"/>
    <property type="match status" value="1"/>
</dbReference>
<dbReference type="GO" id="GO:0051286">
    <property type="term" value="C:cell tip"/>
    <property type="evidence" value="ECO:0007669"/>
    <property type="project" value="TreeGrafter"/>
</dbReference>
<feature type="compositionally biased region" description="Low complexity" evidence="2">
    <location>
        <begin position="225"/>
        <end position="237"/>
    </location>
</feature>
<keyword evidence="5" id="KW-1185">Reference proteome</keyword>
<reference evidence="4" key="1">
    <citation type="journal article" date="2020" name="Stud. Mycol.">
        <title>101 Dothideomycetes genomes: a test case for predicting lifestyles and emergence of pathogens.</title>
        <authorList>
            <person name="Haridas S."/>
            <person name="Albert R."/>
            <person name="Binder M."/>
            <person name="Bloem J."/>
            <person name="Labutti K."/>
            <person name="Salamov A."/>
            <person name="Andreopoulos B."/>
            <person name="Baker S."/>
            <person name="Barry K."/>
            <person name="Bills G."/>
            <person name="Bluhm B."/>
            <person name="Cannon C."/>
            <person name="Castanera R."/>
            <person name="Culley D."/>
            <person name="Daum C."/>
            <person name="Ezra D."/>
            <person name="Gonzalez J."/>
            <person name="Henrissat B."/>
            <person name="Kuo A."/>
            <person name="Liang C."/>
            <person name="Lipzen A."/>
            <person name="Lutzoni F."/>
            <person name="Magnuson J."/>
            <person name="Mondo S."/>
            <person name="Nolan M."/>
            <person name="Ohm R."/>
            <person name="Pangilinan J."/>
            <person name="Park H.-J."/>
            <person name="Ramirez L."/>
            <person name="Alfaro M."/>
            <person name="Sun H."/>
            <person name="Tritt A."/>
            <person name="Yoshinaga Y."/>
            <person name="Zwiers L.-H."/>
            <person name="Turgeon B."/>
            <person name="Goodwin S."/>
            <person name="Spatafora J."/>
            <person name="Crous P."/>
            <person name="Grigoriev I."/>
        </authorList>
    </citation>
    <scope>NUCLEOTIDE SEQUENCE</scope>
    <source>
        <strain evidence="4">CBS 627.86</strain>
    </source>
</reference>
<dbReference type="CDD" id="cd21044">
    <property type="entry name" value="Rab11BD_RAB3IP_like"/>
    <property type="match status" value="1"/>
</dbReference>
<feature type="compositionally biased region" description="Polar residues" evidence="2">
    <location>
        <begin position="514"/>
        <end position="523"/>
    </location>
</feature>
<proteinExistence type="predicted"/>
<evidence type="ECO:0000313" key="4">
    <source>
        <dbReference type="EMBL" id="KAF2109757.1"/>
    </source>
</evidence>
<feature type="region of interest" description="Disordered" evidence="2">
    <location>
        <begin position="1"/>
        <end position="59"/>
    </location>
</feature>
<feature type="region of interest" description="Disordered" evidence="2">
    <location>
        <begin position="508"/>
        <end position="568"/>
    </location>
</feature>
<organism evidence="4 5">
    <name type="scientific">Lophiotrema nucula</name>
    <dbReference type="NCBI Taxonomy" id="690887"/>
    <lineage>
        <taxon>Eukaryota</taxon>
        <taxon>Fungi</taxon>
        <taxon>Dikarya</taxon>
        <taxon>Ascomycota</taxon>
        <taxon>Pezizomycotina</taxon>
        <taxon>Dothideomycetes</taxon>
        <taxon>Pleosporomycetidae</taxon>
        <taxon>Pleosporales</taxon>
        <taxon>Lophiotremataceae</taxon>
        <taxon>Lophiotrema</taxon>
    </lineage>
</organism>
<dbReference type="Pfam" id="PF25555">
    <property type="entry name" value="RAB3A-like_C"/>
    <property type="match status" value="1"/>
</dbReference>
<evidence type="ECO:0000256" key="1">
    <source>
        <dbReference type="ARBA" id="ARBA00023054"/>
    </source>
</evidence>
<feature type="compositionally biased region" description="Polar residues" evidence="2">
    <location>
        <begin position="43"/>
        <end position="52"/>
    </location>
</feature>
<feature type="compositionally biased region" description="Polar residues" evidence="2">
    <location>
        <begin position="333"/>
        <end position="342"/>
    </location>
</feature>
<gene>
    <name evidence="4" type="ORF">BDV96DRAFT_604631</name>
</gene>
<feature type="region of interest" description="Disordered" evidence="2">
    <location>
        <begin position="216"/>
        <end position="237"/>
    </location>
</feature>
<dbReference type="Proteomes" id="UP000799770">
    <property type="component" value="Unassembled WGS sequence"/>
</dbReference>
<name>A0A6A5YTD0_9PLEO</name>